<evidence type="ECO:0000313" key="6">
    <source>
        <dbReference type="Proteomes" id="UP000319486"/>
    </source>
</evidence>
<dbReference type="EMBL" id="RCZO01000006">
    <property type="protein sequence ID" value="TPG08290.1"/>
    <property type="molecule type" value="Genomic_DNA"/>
</dbReference>
<evidence type="ECO:0000259" key="4">
    <source>
        <dbReference type="PROSITE" id="PS51032"/>
    </source>
</evidence>
<dbReference type="RefSeq" id="WP_140652821.1">
    <property type="nucleotide sequence ID" value="NZ_RCZO01000006.1"/>
</dbReference>
<dbReference type="Gene3D" id="3.30.730.10">
    <property type="entry name" value="AP2/ERF domain"/>
    <property type="match status" value="1"/>
</dbReference>
<keyword evidence="2" id="KW-0238">DNA-binding</keyword>
<dbReference type="InterPro" id="IPR001471">
    <property type="entry name" value="AP2/ERF_dom"/>
</dbReference>
<comment type="caution">
    <text evidence="5">The sequence shown here is derived from an EMBL/GenBank/DDBJ whole genome shotgun (WGS) entry which is preliminary data.</text>
</comment>
<dbReference type="InterPro" id="IPR044925">
    <property type="entry name" value="His-Me_finger_sf"/>
</dbReference>
<dbReference type="Pfam" id="PF13392">
    <property type="entry name" value="HNH_3"/>
    <property type="match status" value="1"/>
</dbReference>
<dbReference type="GO" id="GO:0003700">
    <property type="term" value="F:DNA-binding transcription factor activity"/>
    <property type="evidence" value="ECO:0007669"/>
    <property type="project" value="InterPro"/>
</dbReference>
<organism evidence="5 6">
    <name type="scientific">Rhodanobacter glycinis</name>
    <dbReference type="NCBI Taxonomy" id="582702"/>
    <lineage>
        <taxon>Bacteria</taxon>
        <taxon>Pseudomonadati</taxon>
        <taxon>Pseudomonadota</taxon>
        <taxon>Gammaproteobacteria</taxon>
        <taxon>Lysobacterales</taxon>
        <taxon>Rhodanobacteraceae</taxon>
        <taxon>Rhodanobacter</taxon>
    </lineage>
</organism>
<dbReference type="InterPro" id="IPR036955">
    <property type="entry name" value="AP2/ERF_dom_sf"/>
</dbReference>
<protein>
    <recommendedName>
        <fullName evidence="4">AP2/ERF domain-containing protein</fullName>
    </recommendedName>
</protein>
<evidence type="ECO:0000256" key="2">
    <source>
        <dbReference type="ARBA" id="ARBA00023125"/>
    </source>
</evidence>
<gene>
    <name evidence="5" type="ORF">EAH88_11695</name>
</gene>
<accession>A0A502C6F9</accession>
<dbReference type="PROSITE" id="PS51032">
    <property type="entry name" value="AP2_ERF"/>
    <property type="match status" value="1"/>
</dbReference>
<keyword evidence="3" id="KW-0804">Transcription</keyword>
<dbReference type="SUPFAM" id="SSF54171">
    <property type="entry name" value="DNA-binding domain"/>
    <property type="match status" value="1"/>
</dbReference>
<keyword evidence="6" id="KW-1185">Reference proteome</keyword>
<dbReference type="InterPro" id="IPR016177">
    <property type="entry name" value="DNA-bd_dom_sf"/>
</dbReference>
<evidence type="ECO:0000256" key="1">
    <source>
        <dbReference type="ARBA" id="ARBA00023015"/>
    </source>
</evidence>
<name>A0A502C6F9_9GAMM</name>
<dbReference type="GO" id="GO:0003677">
    <property type="term" value="F:DNA binding"/>
    <property type="evidence" value="ECO:0007669"/>
    <property type="project" value="UniProtKB-KW"/>
</dbReference>
<dbReference type="Proteomes" id="UP000319486">
    <property type="component" value="Unassembled WGS sequence"/>
</dbReference>
<proteinExistence type="predicted"/>
<evidence type="ECO:0000256" key="3">
    <source>
        <dbReference type="ARBA" id="ARBA00023163"/>
    </source>
</evidence>
<dbReference type="InterPro" id="IPR003615">
    <property type="entry name" value="HNH_nuc"/>
</dbReference>
<evidence type="ECO:0000313" key="5">
    <source>
        <dbReference type="EMBL" id="TPG08290.1"/>
    </source>
</evidence>
<feature type="domain" description="AP2/ERF" evidence="4">
    <location>
        <begin position="147"/>
        <end position="205"/>
    </location>
</feature>
<sequence>MSAQLAPLSETRGYVGGKRTAAEREASVSPAYLRECLSYDAETGNFTWKHWPLSHFKSERYRRAWNMLHAGKPAGVPMTDGRIVINLDKGKWLAHRVAWAIQTGAWPVIAIDHIDRHHANNAFANLRECTLQQNQFNRAANKGAGTEAKGVCFDRRTGRYKAAMSLNWKTINLGRFDTIAEASRAYQEAAEKYHGEFANHEGIIP</sequence>
<keyword evidence="1" id="KW-0805">Transcription regulation</keyword>
<dbReference type="AlphaFoldDB" id="A0A502C6F9"/>
<reference evidence="5 6" key="1">
    <citation type="journal article" date="2019" name="Environ. Microbiol.">
        <title>Species interactions and distinct microbial communities in high Arctic permafrost affected cryosols are associated with the CH4 and CO2 gas fluxes.</title>
        <authorList>
            <person name="Altshuler I."/>
            <person name="Hamel J."/>
            <person name="Turney S."/>
            <person name="Magnuson E."/>
            <person name="Levesque R."/>
            <person name="Greer C."/>
            <person name="Whyte L.G."/>
        </authorList>
    </citation>
    <scope>NUCLEOTIDE SEQUENCE [LARGE SCALE GENOMIC DNA]</scope>
    <source>
        <strain evidence="5 6">S13Y</strain>
    </source>
</reference>
<dbReference type="SUPFAM" id="SSF54060">
    <property type="entry name" value="His-Me finger endonucleases"/>
    <property type="match status" value="1"/>
</dbReference>